<dbReference type="KEGG" id="bsed:DN745_17885"/>
<reference evidence="1 2" key="1">
    <citation type="submission" date="2018-06" db="EMBL/GenBank/DDBJ databases">
        <title>Lujinxingia sediminis gen. nov. sp. nov., a new facultative anaerobic member of the class Deltaproteobacteria, and proposal of Lujinxingaceae fam. nov.</title>
        <authorList>
            <person name="Guo L.-Y."/>
            <person name="Li C.-M."/>
            <person name="Wang S."/>
            <person name="Du Z.-J."/>
        </authorList>
    </citation>
    <scope>NUCLEOTIDE SEQUENCE [LARGE SCALE GENOMIC DNA]</scope>
    <source>
        <strain evidence="1 2">FA350</strain>
    </source>
</reference>
<dbReference type="OrthoDB" id="5344363at2"/>
<evidence type="ECO:0000313" key="2">
    <source>
        <dbReference type="Proteomes" id="UP000249799"/>
    </source>
</evidence>
<keyword evidence="2" id="KW-1185">Reference proteome</keyword>
<dbReference type="InterPro" id="IPR038626">
    <property type="entry name" value="Rof-like_sf"/>
</dbReference>
<dbReference type="InterPro" id="IPR023534">
    <property type="entry name" value="Rof/RNase_P-like"/>
</dbReference>
<evidence type="ECO:0000313" key="1">
    <source>
        <dbReference type="EMBL" id="AWV91481.1"/>
    </source>
</evidence>
<dbReference type="Pfam" id="PF07073">
    <property type="entry name" value="ROF"/>
    <property type="match status" value="1"/>
</dbReference>
<proteinExistence type="predicted"/>
<dbReference type="AlphaFoldDB" id="A0A2Z4FR08"/>
<gene>
    <name evidence="1" type="ORF">DN745_17885</name>
</gene>
<dbReference type="Gene3D" id="2.30.30.400">
    <property type="entry name" value="Rof-like"/>
    <property type="match status" value="1"/>
</dbReference>
<protein>
    <submittedName>
        <fullName evidence="1">Transcriptional regulator</fullName>
    </submittedName>
</protein>
<dbReference type="RefSeq" id="WP_111337788.1">
    <property type="nucleotide sequence ID" value="NZ_CP030032.1"/>
</dbReference>
<name>A0A2Z4FR08_9DELT</name>
<dbReference type="Proteomes" id="UP000249799">
    <property type="component" value="Chromosome"/>
</dbReference>
<dbReference type="EMBL" id="CP030032">
    <property type="protein sequence ID" value="AWV91481.1"/>
    <property type="molecule type" value="Genomic_DNA"/>
</dbReference>
<dbReference type="InterPro" id="IPR009778">
    <property type="entry name" value="ROF"/>
</dbReference>
<organism evidence="1 2">
    <name type="scientific">Bradymonas sediminis</name>
    <dbReference type="NCBI Taxonomy" id="1548548"/>
    <lineage>
        <taxon>Bacteria</taxon>
        <taxon>Deltaproteobacteria</taxon>
        <taxon>Bradymonadales</taxon>
        <taxon>Bradymonadaceae</taxon>
        <taxon>Bradymonas</taxon>
    </lineage>
</organism>
<sequence length="88" mass="9878">MTKQLISCHLHDYIEVACLFGYAVNLTLKTQESVEGRVKDIVSDAEKREYVLLETDSGDEQIELTSLARMQVLTPGARFSDVVFSVPE</sequence>
<dbReference type="SUPFAM" id="SSF101744">
    <property type="entry name" value="Rof/RNase P subunit-like"/>
    <property type="match status" value="1"/>
</dbReference>
<accession>A0A2Z4FR08</accession>